<dbReference type="InterPro" id="IPR003010">
    <property type="entry name" value="C-N_Hydrolase"/>
</dbReference>
<dbReference type="Proteomes" id="UP001165306">
    <property type="component" value="Unassembled WGS sequence"/>
</dbReference>
<reference evidence="3" key="1">
    <citation type="submission" date="2022-06" db="EMBL/GenBank/DDBJ databases">
        <title>CFH 74404 Thermomicrobiaceae sp.</title>
        <authorList>
            <person name="Ming H."/>
            <person name="Li W.-J."/>
            <person name="Zhao Z."/>
        </authorList>
    </citation>
    <scope>NUCLEOTIDE SEQUENCE</scope>
    <source>
        <strain evidence="3">CFH 74404</strain>
    </source>
</reference>
<dbReference type="PANTHER" id="PTHR43674:SF2">
    <property type="entry name" value="BETA-UREIDOPROPIONASE"/>
    <property type="match status" value="1"/>
</dbReference>
<evidence type="ECO:0000313" key="3">
    <source>
        <dbReference type="EMBL" id="MCM8749263.1"/>
    </source>
</evidence>
<dbReference type="PROSITE" id="PS50263">
    <property type="entry name" value="CN_HYDROLASE"/>
    <property type="match status" value="2"/>
</dbReference>
<dbReference type="InterPro" id="IPR050345">
    <property type="entry name" value="Aliph_Amidase/BUP"/>
</dbReference>
<feature type="domain" description="CN hydrolase" evidence="2">
    <location>
        <begin position="11"/>
        <end position="247"/>
    </location>
</feature>
<accession>A0AA41WFQ4</accession>
<evidence type="ECO:0000259" key="2">
    <source>
        <dbReference type="PROSITE" id="PS50263"/>
    </source>
</evidence>
<protein>
    <submittedName>
        <fullName evidence="3">Nitrilase/cyanide hydratase and apolipoprotein N-acyltransferase</fullName>
    </submittedName>
</protein>
<dbReference type="AlphaFoldDB" id="A0AA41WFQ4"/>
<feature type="domain" description="CN hydrolase" evidence="2">
    <location>
        <begin position="302"/>
        <end position="555"/>
    </location>
</feature>
<dbReference type="SUPFAM" id="SSF56317">
    <property type="entry name" value="Carbon-nitrogen hydrolase"/>
    <property type="match status" value="2"/>
</dbReference>
<keyword evidence="1" id="KW-0378">Hydrolase</keyword>
<dbReference type="PANTHER" id="PTHR43674">
    <property type="entry name" value="NITRILASE C965.09-RELATED"/>
    <property type="match status" value="1"/>
</dbReference>
<organism evidence="3 4">
    <name type="scientific">Thermalbibacter longus</name>
    <dbReference type="NCBI Taxonomy" id="2951981"/>
    <lineage>
        <taxon>Bacteria</taxon>
        <taxon>Pseudomonadati</taxon>
        <taxon>Thermomicrobiota</taxon>
        <taxon>Thermomicrobia</taxon>
        <taxon>Thermomicrobiales</taxon>
        <taxon>Thermomicrobiaceae</taxon>
        <taxon>Thermalbibacter</taxon>
    </lineage>
</organism>
<dbReference type="EMBL" id="JAMSLR010000005">
    <property type="protein sequence ID" value="MCM8749263.1"/>
    <property type="molecule type" value="Genomic_DNA"/>
</dbReference>
<sequence>MTGGHAPLERYAVAAIQFEPEFGEKEENIRRLLGLVDEAARQGARLIVTPEMATTGYCWYDREEIRPHVEPIPGPTTERFAQVARERGCYVVVGMPEVASETGIFYNSAALVGPAGLVGVYRKTHSYISEPKWAKDGDLGLPVWHTPLGRLGILICMDADYFEPARLLALQGADVLCFPTNWLEEKSPSAAWMARAFENGCYLIAANRYGCERGVQFSGGSAVLDPDGSIQAMLDTGDGVVLGEVSLARAREKSFRPGGPPDKLHARRPDLYDTLTLNAYLWNPLRFHGLYGHRPLPPGRRSTVAVAQLAPAPGDPVANLRAIAGVIEGLPAEVELVVFPEYALTGPPAFREQARRWALADCSGPVAELIDLAARRRLHIVAGLLERVGDEIYSTAVLVGPEGERARYRKAHPIGPERDWCVAGRSRPPVVDLPLGRVGLLLGSDLCFPEIVRALALAGCDLLAVPAGPRLPPVRRLGPTAVPLEPPAVTGEDPVHFHLARVRAIESNCYLAFASLPVPLGIGHSAVCGPTPAFRAGELVLGPDESGVVVREMDTTNLESEYPTCAVRAKDYLKMRQPHLYDLLQVAEPPAL</sequence>
<dbReference type="Gene3D" id="3.60.110.10">
    <property type="entry name" value="Carbon-nitrogen hydrolase"/>
    <property type="match status" value="2"/>
</dbReference>
<gene>
    <name evidence="3" type="ORF">NET02_08905</name>
</gene>
<dbReference type="RefSeq" id="WP_284057044.1">
    <property type="nucleotide sequence ID" value="NZ_JAMSLR010000005.1"/>
</dbReference>
<dbReference type="GO" id="GO:0016811">
    <property type="term" value="F:hydrolase activity, acting on carbon-nitrogen (but not peptide) bonds, in linear amides"/>
    <property type="evidence" value="ECO:0007669"/>
    <property type="project" value="TreeGrafter"/>
</dbReference>
<name>A0AA41WFQ4_9BACT</name>
<comment type="caution">
    <text evidence="3">The sequence shown here is derived from an EMBL/GenBank/DDBJ whole genome shotgun (WGS) entry which is preliminary data.</text>
</comment>
<dbReference type="Pfam" id="PF00795">
    <property type="entry name" value="CN_hydrolase"/>
    <property type="match status" value="2"/>
</dbReference>
<keyword evidence="4" id="KW-1185">Reference proteome</keyword>
<evidence type="ECO:0000256" key="1">
    <source>
        <dbReference type="ARBA" id="ARBA00022801"/>
    </source>
</evidence>
<evidence type="ECO:0000313" key="4">
    <source>
        <dbReference type="Proteomes" id="UP001165306"/>
    </source>
</evidence>
<dbReference type="InterPro" id="IPR036526">
    <property type="entry name" value="C-N_Hydrolase_sf"/>
</dbReference>
<proteinExistence type="predicted"/>